<accession>A0AAD5MM96</accession>
<dbReference type="Proteomes" id="UP001196413">
    <property type="component" value="Unassembled WGS sequence"/>
</dbReference>
<evidence type="ECO:0000313" key="2">
    <source>
        <dbReference type="Proteomes" id="UP001196413"/>
    </source>
</evidence>
<name>A0AAD5MM96_PARTN</name>
<organism evidence="1 2">
    <name type="scientific">Parelaphostrongylus tenuis</name>
    <name type="common">Meningeal worm</name>
    <dbReference type="NCBI Taxonomy" id="148309"/>
    <lineage>
        <taxon>Eukaryota</taxon>
        <taxon>Metazoa</taxon>
        <taxon>Ecdysozoa</taxon>
        <taxon>Nematoda</taxon>
        <taxon>Chromadorea</taxon>
        <taxon>Rhabditida</taxon>
        <taxon>Rhabditina</taxon>
        <taxon>Rhabditomorpha</taxon>
        <taxon>Strongyloidea</taxon>
        <taxon>Metastrongylidae</taxon>
        <taxon>Parelaphostrongylus</taxon>
    </lineage>
</organism>
<protein>
    <submittedName>
        <fullName evidence="1">Uncharacterized protein</fullName>
    </submittedName>
</protein>
<gene>
    <name evidence="1" type="ORF">KIN20_020315</name>
</gene>
<proteinExistence type="predicted"/>
<keyword evidence="2" id="KW-1185">Reference proteome</keyword>
<reference evidence="1" key="1">
    <citation type="submission" date="2021-06" db="EMBL/GenBank/DDBJ databases">
        <title>Parelaphostrongylus tenuis whole genome reference sequence.</title>
        <authorList>
            <person name="Garwood T.J."/>
            <person name="Larsen P.A."/>
            <person name="Fountain-Jones N.M."/>
            <person name="Garbe J.R."/>
            <person name="Macchietto M.G."/>
            <person name="Kania S.A."/>
            <person name="Gerhold R.W."/>
            <person name="Richards J.E."/>
            <person name="Wolf T.M."/>
        </authorList>
    </citation>
    <scope>NUCLEOTIDE SEQUENCE</scope>
    <source>
        <strain evidence="1">MNPRO001-30</strain>
        <tissue evidence="1">Meninges</tissue>
    </source>
</reference>
<dbReference type="AlphaFoldDB" id="A0AAD5MM96"/>
<sequence length="74" mass="8387">MPSDNNESQLKLEKNDAVVAVTNGRLTLWTITLPSGKDGGKVRYCFLLLTPRIISQRRLFTIYLYCHRVYAAVG</sequence>
<comment type="caution">
    <text evidence="1">The sequence shown here is derived from an EMBL/GenBank/DDBJ whole genome shotgun (WGS) entry which is preliminary data.</text>
</comment>
<evidence type="ECO:0000313" key="1">
    <source>
        <dbReference type="EMBL" id="KAJ1361130.1"/>
    </source>
</evidence>
<dbReference type="EMBL" id="JAHQIW010004119">
    <property type="protein sequence ID" value="KAJ1361130.1"/>
    <property type="molecule type" value="Genomic_DNA"/>
</dbReference>